<dbReference type="EMBL" id="BSXT01000952">
    <property type="protein sequence ID" value="GMF36590.1"/>
    <property type="molecule type" value="Genomic_DNA"/>
</dbReference>
<dbReference type="Proteomes" id="UP001165121">
    <property type="component" value="Unassembled WGS sequence"/>
</dbReference>
<accession>A0A9W6XE02</accession>
<protein>
    <submittedName>
        <fullName evidence="2">Unnamed protein product</fullName>
    </submittedName>
</protein>
<keyword evidence="3" id="KW-1185">Reference proteome</keyword>
<evidence type="ECO:0000256" key="1">
    <source>
        <dbReference type="SAM" id="MobiDB-lite"/>
    </source>
</evidence>
<sequence>MTNLTNLLFASVQLRGTFKVGLGQFASVRYPMFFAVEPKIEWDEYGEVCGQMRAIANSSALCVDLTSANICIQIINPDDFKDATLLANRQARRNIIEDADGDEDMENADKEAAAETRPTKTITNEVAVNVRYLHSTLKLSHPAATRR</sequence>
<evidence type="ECO:0000313" key="2">
    <source>
        <dbReference type="EMBL" id="GMF36590.1"/>
    </source>
</evidence>
<dbReference type="AlphaFoldDB" id="A0A9W6XE02"/>
<evidence type="ECO:0000313" key="3">
    <source>
        <dbReference type="Proteomes" id="UP001165121"/>
    </source>
</evidence>
<name>A0A9W6XE02_9STRA</name>
<gene>
    <name evidence="2" type="ORF">Pfra01_001001500</name>
</gene>
<comment type="caution">
    <text evidence="2">The sequence shown here is derived from an EMBL/GenBank/DDBJ whole genome shotgun (WGS) entry which is preliminary data.</text>
</comment>
<feature type="region of interest" description="Disordered" evidence="1">
    <location>
        <begin position="98"/>
        <end position="117"/>
    </location>
</feature>
<proteinExistence type="predicted"/>
<reference evidence="2" key="1">
    <citation type="submission" date="2023-04" db="EMBL/GenBank/DDBJ databases">
        <title>Phytophthora fragariaefolia NBRC 109709.</title>
        <authorList>
            <person name="Ichikawa N."/>
            <person name="Sato H."/>
            <person name="Tonouchi N."/>
        </authorList>
    </citation>
    <scope>NUCLEOTIDE SEQUENCE</scope>
    <source>
        <strain evidence="2">NBRC 109709</strain>
    </source>
</reference>
<organism evidence="2 3">
    <name type="scientific">Phytophthora fragariaefolia</name>
    <dbReference type="NCBI Taxonomy" id="1490495"/>
    <lineage>
        <taxon>Eukaryota</taxon>
        <taxon>Sar</taxon>
        <taxon>Stramenopiles</taxon>
        <taxon>Oomycota</taxon>
        <taxon>Peronosporomycetes</taxon>
        <taxon>Peronosporales</taxon>
        <taxon>Peronosporaceae</taxon>
        <taxon>Phytophthora</taxon>
    </lineage>
</organism>
<feature type="compositionally biased region" description="Basic and acidic residues" evidence="1">
    <location>
        <begin position="107"/>
        <end position="117"/>
    </location>
</feature>
<dbReference type="OrthoDB" id="64353at2759"/>